<evidence type="ECO:0000256" key="4">
    <source>
        <dbReference type="ARBA" id="ARBA00023004"/>
    </source>
</evidence>
<dbReference type="Gene3D" id="3.20.20.70">
    <property type="entry name" value="Aldolase class I"/>
    <property type="match status" value="1"/>
</dbReference>
<evidence type="ECO:0000313" key="7">
    <source>
        <dbReference type="EMBL" id="RBP05024.1"/>
    </source>
</evidence>
<keyword evidence="8" id="KW-1185">Reference proteome</keyword>
<proteinExistence type="predicted"/>
<keyword evidence="3" id="KW-0479">Metal-binding</keyword>
<dbReference type="SFLD" id="SFLDS00029">
    <property type="entry name" value="Radical_SAM"/>
    <property type="match status" value="1"/>
</dbReference>
<dbReference type="SUPFAM" id="SSF102114">
    <property type="entry name" value="Radical SAM enzymes"/>
    <property type="match status" value="1"/>
</dbReference>
<sequence length="342" mass="38826">MSTIKPIETQRFAAQLRARAIDVESGRVLISRLAGSGQEVDLTLPANCNGYGRVRHFRLATAKGWPANPLPIAPACHALGIEQVPVLMTALVFQNAACAWRCWYCFVPEELLKADHDHAEWFTAAELVDLYRQIPDAPRIIDLSGGSPDLVPEWTPWMMRALTNAGLAESTYLWTDDNLSTTYMFDELSAADLERLRRYRNYGRVCCVKGFDSRSFAFNTRAASQDYDRQFEILRRVMDLGLDLYGYVTLTSPHDDGVAQGVADLMDRLQSIDPNYPLRVIPLRIEVFTPVEQRLARDDARERSLVIQEEAIAAWMSELERRFDPETRAKQICDVPLRSRQA</sequence>
<keyword evidence="2" id="KW-0949">S-adenosyl-L-methionine</keyword>
<dbReference type="OrthoDB" id="9782387at2"/>
<comment type="cofactor">
    <cofactor evidence="1">
        <name>[4Fe-4S] cluster</name>
        <dbReference type="ChEBI" id="CHEBI:49883"/>
    </cofactor>
</comment>
<dbReference type="GO" id="GO:0051536">
    <property type="term" value="F:iron-sulfur cluster binding"/>
    <property type="evidence" value="ECO:0007669"/>
    <property type="project" value="UniProtKB-KW"/>
</dbReference>
<dbReference type="Proteomes" id="UP000253529">
    <property type="component" value="Unassembled WGS sequence"/>
</dbReference>
<dbReference type="Pfam" id="PF04055">
    <property type="entry name" value="Radical_SAM"/>
    <property type="match status" value="1"/>
</dbReference>
<dbReference type="InterPro" id="IPR013785">
    <property type="entry name" value="Aldolase_TIM"/>
</dbReference>
<evidence type="ECO:0000256" key="3">
    <source>
        <dbReference type="ARBA" id="ARBA00022723"/>
    </source>
</evidence>
<evidence type="ECO:0000256" key="2">
    <source>
        <dbReference type="ARBA" id="ARBA00022691"/>
    </source>
</evidence>
<dbReference type="GO" id="GO:0046872">
    <property type="term" value="F:metal ion binding"/>
    <property type="evidence" value="ECO:0007669"/>
    <property type="project" value="UniProtKB-KW"/>
</dbReference>
<protein>
    <recommendedName>
        <fullName evidence="6">Radical SAM core domain-containing protein</fullName>
    </recommendedName>
</protein>
<evidence type="ECO:0000256" key="5">
    <source>
        <dbReference type="ARBA" id="ARBA00023014"/>
    </source>
</evidence>
<evidence type="ECO:0000259" key="6">
    <source>
        <dbReference type="Pfam" id="PF04055"/>
    </source>
</evidence>
<dbReference type="AlphaFoldDB" id="A0A366ERU8"/>
<accession>A0A366ERU8</accession>
<evidence type="ECO:0000313" key="8">
    <source>
        <dbReference type="Proteomes" id="UP000253529"/>
    </source>
</evidence>
<dbReference type="InterPro" id="IPR058240">
    <property type="entry name" value="rSAM_sf"/>
</dbReference>
<keyword evidence="5" id="KW-0411">Iron-sulfur</keyword>
<feature type="domain" description="Radical SAM core" evidence="6">
    <location>
        <begin position="97"/>
        <end position="250"/>
    </location>
</feature>
<dbReference type="CDD" id="cd01335">
    <property type="entry name" value="Radical_SAM"/>
    <property type="match status" value="1"/>
</dbReference>
<gene>
    <name evidence="7" type="ORF">DFR50_1378</name>
</gene>
<dbReference type="RefSeq" id="WP_113891995.1">
    <property type="nucleotide sequence ID" value="NZ_QNRK01000037.1"/>
</dbReference>
<comment type="caution">
    <text evidence="7">The sequence shown here is derived from an EMBL/GenBank/DDBJ whole genome shotgun (WGS) entry which is preliminary data.</text>
</comment>
<dbReference type="GO" id="GO:0003824">
    <property type="term" value="F:catalytic activity"/>
    <property type="evidence" value="ECO:0007669"/>
    <property type="project" value="InterPro"/>
</dbReference>
<dbReference type="EMBL" id="QNRK01000037">
    <property type="protein sequence ID" value="RBP05024.1"/>
    <property type="molecule type" value="Genomic_DNA"/>
</dbReference>
<dbReference type="InterPro" id="IPR007197">
    <property type="entry name" value="rSAM"/>
</dbReference>
<evidence type="ECO:0000256" key="1">
    <source>
        <dbReference type="ARBA" id="ARBA00001966"/>
    </source>
</evidence>
<reference evidence="7 8" key="1">
    <citation type="submission" date="2018-06" db="EMBL/GenBank/DDBJ databases">
        <title>Genomic Encyclopedia of Type Strains, Phase IV (KMG-IV): sequencing the most valuable type-strain genomes for metagenomic binning, comparative biology and taxonomic classification.</title>
        <authorList>
            <person name="Goeker M."/>
        </authorList>
    </citation>
    <scope>NUCLEOTIDE SEQUENCE [LARGE SCALE GENOMIC DNA]</scope>
    <source>
        <strain evidence="7 8">DSM 24875</strain>
    </source>
</reference>
<name>A0A366ERU8_9HYPH</name>
<keyword evidence="4" id="KW-0408">Iron</keyword>
<organism evidence="7 8">
    <name type="scientific">Roseiarcus fermentans</name>
    <dbReference type="NCBI Taxonomy" id="1473586"/>
    <lineage>
        <taxon>Bacteria</taxon>
        <taxon>Pseudomonadati</taxon>
        <taxon>Pseudomonadota</taxon>
        <taxon>Alphaproteobacteria</taxon>
        <taxon>Hyphomicrobiales</taxon>
        <taxon>Roseiarcaceae</taxon>
        <taxon>Roseiarcus</taxon>
    </lineage>
</organism>